<accession>A0A382XUN5</accession>
<dbReference type="PROSITE" id="PS51447">
    <property type="entry name" value="FDX_ACB"/>
    <property type="match status" value="1"/>
</dbReference>
<name>A0A382XUN5_9ZZZZ</name>
<dbReference type="EMBL" id="UINC01170684">
    <property type="protein sequence ID" value="SVD74847.1"/>
    <property type="molecule type" value="Genomic_DNA"/>
</dbReference>
<dbReference type="SUPFAM" id="SSF54991">
    <property type="entry name" value="Anticodon-binding domain of PheRS"/>
    <property type="match status" value="1"/>
</dbReference>
<dbReference type="InterPro" id="IPR005121">
    <property type="entry name" value="Fdx_antiC-bd"/>
</dbReference>
<reference evidence="2" key="1">
    <citation type="submission" date="2018-05" db="EMBL/GenBank/DDBJ databases">
        <authorList>
            <person name="Lanie J.A."/>
            <person name="Ng W.-L."/>
            <person name="Kazmierczak K.M."/>
            <person name="Andrzejewski T.M."/>
            <person name="Davidsen T.M."/>
            <person name="Wayne K.J."/>
            <person name="Tettelin H."/>
            <person name="Glass J.I."/>
            <person name="Rusch D."/>
            <person name="Podicherti R."/>
            <person name="Tsui H.-C.T."/>
            <person name="Winkler M.E."/>
        </authorList>
    </citation>
    <scope>NUCLEOTIDE SEQUENCE</scope>
</reference>
<dbReference type="AlphaFoldDB" id="A0A382XUN5"/>
<dbReference type="InterPro" id="IPR036690">
    <property type="entry name" value="Fdx_antiC-bd_sf"/>
</dbReference>
<dbReference type="SMART" id="SM00896">
    <property type="entry name" value="FDX-ACB"/>
    <property type="match status" value="1"/>
</dbReference>
<sequence length="60" mass="6850">KNATLFDVYEGEQVDAGKRSLAYSLTFQASDRTLTDDEVGKIRNKIVRRLENEFQATLRA</sequence>
<feature type="domain" description="FDX-ACB" evidence="1">
    <location>
        <begin position="1"/>
        <end position="59"/>
    </location>
</feature>
<organism evidence="2">
    <name type="scientific">marine metagenome</name>
    <dbReference type="NCBI Taxonomy" id="408172"/>
    <lineage>
        <taxon>unclassified sequences</taxon>
        <taxon>metagenomes</taxon>
        <taxon>ecological metagenomes</taxon>
    </lineage>
</organism>
<gene>
    <name evidence="2" type="ORF">METZ01_LOCUS427701</name>
</gene>
<evidence type="ECO:0000313" key="2">
    <source>
        <dbReference type="EMBL" id="SVD74847.1"/>
    </source>
</evidence>
<dbReference type="Pfam" id="PF03147">
    <property type="entry name" value="FDX-ACB"/>
    <property type="match status" value="1"/>
</dbReference>
<proteinExistence type="predicted"/>
<dbReference type="Gene3D" id="3.30.70.380">
    <property type="entry name" value="Ferrodoxin-fold anticodon-binding domain"/>
    <property type="match status" value="1"/>
</dbReference>
<protein>
    <recommendedName>
        <fullName evidence="1">FDX-ACB domain-containing protein</fullName>
    </recommendedName>
</protein>
<evidence type="ECO:0000259" key="1">
    <source>
        <dbReference type="PROSITE" id="PS51447"/>
    </source>
</evidence>
<feature type="non-terminal residue" evidence="2">
    <location>
        <position position="1"/>
    </location>
</feature>